<comment type="similarity">
    <text evidence="1">Belongs to the glycosyl hydrolase 3 family.</text>
</comment>
<evidence type="ECO:0000256" key="1">
    <source>
        <dbReference type="ARBA" id="ARBA00005336"/>
    </source>
</evidence>
<evidence type="ECO:0000313" key="6">
    <source>
        <dbReference type="Proteomes" id="UP000449846"/>
    </source>
</evidence>
<dbReference type="AlphaFoldDB" id="A0A844HNM0"/>
<dbReference type="RefSeq" id="WP_155039949.1">
    <property type="nucleotide sequence ID" value="NZ_WMIG01000005.1"/>
</dbReference>
<dbReference type="PANTHER" id="PTHR30480:SF16">
    <property type="entry name" value="GLYCOSIDE HYDROLASE FAMILY 3 DOMAIN PROTEIN"/>
    <property type="match status" value="1"/>
</dbReference>
<accession>A0A844HNM0</accession>
<reference evidence="5 6" key="1">
    <citation type="submission" date="2019-11" db="EMBL/GenBank/DDBJ databases">
        <authorList>
            <person name="Dong K."/>
        </authorList>
    </citation>
    <scope>NUCLEOTIDE SEQUENCE [LARGE SCALE GENOMIC DNA]</scope>
    <source>
        <strain evidence="5 6">NBRC 112902</strain>
    </source>
</reference>
<gene>
    <name evidence="5" type="ORF">GL300_12420</name>
</gene>
<dbReference type="SUPFAM" id="SSF51445">
    <property type="entry name" value="(Trans)glycosidases"/>
    <property type="match status" value="1"/>
</dbReference>
<dbReference type="GO" id="GO:0009254">
    <property type="term" value="P:peptidoglycan turnover"/>
    <property type="evidence" value="ECO:0007669"/>
    <property type="project" value="TreeGrafter"/>
</dbReference>
<dbReference type="InterPro" id="IPR036962">
    <property type="entry name" value="Glyco_hydro_3_N_sf"/>
</dbReference>
<dbReference type="Proteomes" id="UP000449846">
    <property type="component" value="Unassembled WGS sequence"/>
</dbReference>
<keyword evidence="3" id="KW-0326">Glycosidase</keyword>
<evidence type="ECO:0000256" key="2">
    <source>
        <dbReference type="ARBA" id="ARBA00022801"/>
    </source>
</evidence>
<evidence type="ECO:0000256" key="3">
    <source>
        <dbReference type="ARBA" id="ARBA00023295"/>
    </source>
</evidence>
<evidence type="ECO:0000259" key="4">
    <source>
        <dbReference type="Pfam" id="PF00933"/>
    </source>
</evidence>
<organism evidence="5 6">
    <name type="scientific">Paracoccus litorisediminis</name>
    <dbReference type="NCBI Taxonomy" id="2006130"/>
    <lineage>
        <taxon>Bacteria</taxon>
        <taxon>Pseudomonadati</taxon>
        <taxon>Pseudomonadota</taxon>
        <taxon>Alphaproteobacteria</taxon>
        <taxon>Rhodobacterales</taxon>
        <taxon>Paracoccaceae</taxon>
        <taxon>Paracoccus</taxon>
    </lineage>
</organism>
<dbReference type="InterPro" id="IPR017853">
    <property type="entry name" value="GH"/>
</dbReference>
<dbReference type="GO" id="GO:0005975">
    <property type="term" value="P:carbohydrate metabolic process"/>
    <property type="evidence" value="ECO:0007669"/>
    <property type="project" value="InterPro"/>
</dbReference>
<dbReference type="PANTHER" id="PTHR30480">
    <property type="entry name" value="BETA-HEXOSAMINIDASE-RELATED"/>
    <property type="match status" value="1"/>
</dbReference>
<protein>
    <submittedName>
        <fullName evidence="5">Glycoside hydrolase</fullName>
    </submittedName>
</protein>
<evidence type="ECO:0000313" key="5">
    <source>
        <dbReference type="EMBL" id="MTH60014.1"/>
    </source>
</evidence>
<dbReference type="InterPro" id="IPR050226">
    <property type="entry name" value="NagZ_Beta-hexosaminidase"/>
</dbReference>
<dbReference type="EMBL" id="WMIG01000005">
    <property type="protein sequence ID" value="MTH60014.1"/>
    <property type="molecule type" value="Genomic_DNA"/>
</dbReference>
<name>A0A844HNM0_9RHOB</name>
<dbReference type="InterPro" id="IPR001764">
    <property type="entry name" value="Glyco_hydro_3_N"/>
</dbReference>
<dbReference type="Gene3D" id="3.20.20.300">
    <property type="entry name" value="Glycoside hydrolase, family 3, N-terminal domain"/>
    <property type="match status" value="1"/>
</dbReference>
<dbReference type="OrthoDB" id="9786661at2"/>
<comment type="caution">
    <text evidence="5">The sequence shown here is derived from an EMBL/GenBank/DDBJ whole genome shotgun (WGS) entry which is preliminary data.</text>
</comment>
<keyword evidence="6" id="KW-1185">Reference proteome</keyword>
<proteinExistence type="inferred from homology"/>
<dbReference type="GO" id="GO:0004553">
    <property type="term" value="F:hydrolase activity, hydrolyzing O-glycosyl compounds"/>
    <property type="evidence" value="ECO:0007669"/>
    <property type="project" value="InterPro"/>
</dbReference>
<keyword evidence="2 5" id="KW-0378">Hydrolase</keyword>
<feature type="domain" description="Glycoside hydrolase family 3 N-terminal" evidence="4">
    <location>
        <begin position="56"/>
        <end position="325"/>
    </location>
</feature>
<dbReference type="Pfam" id="PF00933">
    <property type="entry name" value="Glyco_hydro_3"/>
    <property type="match status" value="1"/>
</dbReference>
<sequence length="333" mass="34542">MTNSKSDAYAVLLPAIDDLDLTDPLARFLDEGGRAFLIGETRDEYVGRAMSKARRATETAEDIRNLTQQIRHRAGPALVALDQEPAGICRLHGLVAALPDDLSAASSGEIERISFDIATAARGMGVTLFLSPVLDVVTGRNPWLSGRTLGTDPDEVARVAAAFIRGVESAGIISCAKHFPGHHDIDGDPAIEVATVSGGAGDLAPGMIPMRAAINAEARAIMTGPALVPGMDPVMPSSLSAPTIGRLREMGFTGLVVSDDLDAIGTLRGERNVAGAAIAALAAGSDLLLLSAANDLEEIRTRILAAVSDGTLPEARLADAAARVRALADSTEV</sequence>